<protein>
    <submittedName>
        <fullName evidence="1">Uncharacterized protein</fullName>
    </submittedName>
</protein>
<dbReference type="PaxDb" id="4113-PGSC0003DMT400095361"/>
<dbReference type="InParanoid" id="M1DW49"/>
<sequence>MEETKVKDSISNYVQSKVNTQVNAEASPQILEELNEEEAELYGQNSSKQITILGDPTSIQCDASECSKEVKGKATEWVQKNLLRLSKKFGVASEGCTEEAFNLLLKIDHKRLKELTKIDPISGTCENQMVPKEVRNLNFDVNYKYKDSRNATRSRGRNATSHLS</sequence>
<reference evidence="2" key="1">
    <citation type="journal article" date="2011" name="Nature">
        <title>Genome sequence and analysis of the tuber crop potato.</title>
        <authorList>
            <consortium name="The Potato Genome Sequencing Consortium"/>
        </authorList>
    </citation>
    <scope>NUCLEOTIDE SEQUENCE [LARGE SCALE GENOMIC DNA]</scope>
    <source>
        <strain evidence="2">cv. DM1-3 516 R44</strain>
    </source>
</reference>
<evidence type="ECO:0000313" key="2">
    <source>
        <dbReference type="Proteomes" id="UP000011115"/>
    </source>
</evidence>
<proteinExistence type="predicted"/>
<name>M1DW49_SOLTU</name>
<evidence type="ECO:0000313" key="1">
    <source>
        <dbReference type="EnsemblPlants" id="PGSC0003DMT400095361"/>
    </source>
</evidence>
<keyword evidence="2" id="KW-1185">Reference proteome</keyword>
<dbReference type="Proteomes" id="UP000011115">
    <property type="component" value="Unassembled WGS sequence"/>
</dbReference>
<reference evidence="1" key="2">
    <citation type="submission" date="2015-06" db="UniProtKB">
        <authorList>
            <consortium name="EnsemblPlants"/>
        </authorList>
    </citation>
    <scope>IDENTIFICATION</scope>
    <source>
        <strain evidence="1">DM1-3 516 R44</strain>
    </source>
</reference>
<organism evidence="1 2">
    <name type="scientific">Solanum tuberosum</name>
    <name type="common">Potato</name>
    <dbReference type="NCBI Taxonomy" id="4113"/>
    <lineage>
        <taxon>Eukaryota</taxon>
        <taxon>Viridiplantae</taxon>
        <taxon>Streptophyta</taxon>
        <taxon>Embryophyta</taxon>
        <taxon>Tracheophyta</taxon>
        <taxon>Spermatophyta</taxon>
        <taxon>Magnoliopsida</taxon>
        <taxon>eudicotyledons</taxon>
        <taxon>Gunneridae</taxon>
        <taxon>Pentapetalae</taxon>
        <taxon>asterids</taxon>
        <taxon>lamiids</taxon>
        <taxon>Solanales</taxon>
        <taxon>Solanaceae</taxon>
        <taxon>Solanoideae</taxon>
        <taxon>Solaneae</taxon>
        <taxon>Solanum</taxon>
    </lineage>
</organism>
<accession>M1DW49</accession>
<dbReference type="HOGENOM" id="CLU_1621876_0_0_1"/>
<dbReference type="Gramene" id="PGSC0003DMT400095361">
    <property type="protein sequence ID" value="PGSC0003DMT400095361"/>
    <property type="gene ID" value="PGSC0003DMG400044932"/>
</dbReference>
<dbReference type="EnsemblPlants" id="PGSC0003DMT400095361">
    <property type="protein sequence ID" value="PGSC0003DMT400095361"/>
    <property type="gene ID" value="PGSC0003DMG400044932"/>
</dbReference>
<dbReference type="AlphaFoldDB" id="M1DW49"/>